<feature type="transmembrane region" description="Helical" evidence="5">
    <location>
        <begin position="404"/>
        <end position="422"/>
    </location>
</feature>
<keyword evidence="2 5" id="KW-0812">Transmembrane</keyword>
<evidence type="ECO:0000256" key="2">
    <source>
        <dbReference type="ARBA" id="ARBA00022692"/>
    </source>
</evidence>
<reference evidence="6" key="1">
    <citation type="submission" date="2018-06" db="EMBL/GenBank/DDBJ databases">
        <authorList>
            <person name="Zhirakovskaya E."/>
        </authorList>
    </citation>
    <scope>NUCLEOTIDE SEQUENCE</scope>
</reference>
<sequence>MGAGIYKFAPSVASSTSSQWVFLSLWAAGGLLSLGGALCYAELASTYPQSGGDVVYLKKAYGGWAGFLFGWAQLTVTRPADIATMTLVFAQFFCVLTKVSPTTTFLDISLLKWIATATILLLTFINMAGIRFEKWTQNLLTVLTISGIIFILILAFFFYQPTPVETTGFKAIETTEFKATFPISVAIIFVLFTYGGWMEIAYVTSDVKEPSKNVLKSILWGLGVVTLLYLLLNSAFLYTLGYTGVATSVSVATDTVAKILPRYAVPFVGGLICLSALSSTNGLIFTGSRISEALGREYRLFQKLHPQKSEQTTKQPTPLLALLLQGIIAIAIVFCFGSALETIIYMSAIVYTFYMATTLSVIMLRYKDPHRFRPYRVTGYPFTPLLFAGVCLFLIYGAINYQPIPTLVACGIVLVGLPFYFWSQLLEKN</sequence>
<gene>
    <name evidence="6" type="ORF">MNBD_PLANCTO02-3113</name>
</gene>
<feature type="transmembrane region" description="Helical" evidence="5">
    <location>
        <begin position="345"/>
        <end position="366"/>
    </location>
</feature>
<keyword evidence="4 5" id="KW-0472">Membrane</keyword>
<feature type="transmembrane region" description="Helical" evidence="5">
    <location>
        <begin position="139"/>
        <end position="159"/>
    </location>
</feature>
<feature type="transmembrane region" description="Helical" evidence="5">
    <location>
        <begin position="20"/>
        <end position="41"/>
    </location>
</feature>
<dbReference type="GO" id="GO:0015179">
    <property type="term" value="F:L-amino acid transmembrane transporter activity"/>
    <property type="evidence" value="ECO:0007669"/>
    <property type="project" value="TreeGrafter"/>
</dbReference>
<feature type="transmembrane region" description="Helical" evidence="5">
    <location>
        <begin position="263"/>
        <end position="286"/>
    </location>
</feature>
<feature type="transmembrane region" description="Helical" evidence="5">
    <location>
        <begin position="218"/>
        <end position="243"/>
    </location>
</feature>
<feature type="transmembrane region" description="Helical" evidence="5">
    <location>
        <begin position="179"/>
        <end position="197"/>
    </location>
</feature>
<evidence type="ECO:0000256" key="3">
    <source>
        <dbReference type="ARBA" id="ARBA00022989"/>
    </source>
</evidence>
<organism evidence="6">
    <name type="scientific">hydrothermal vent metagenome</name>
    <dbReference type="NCBI Taxonomy" id="652676"/>
    <lineage>
        <taxon>unclassified sequences</taxon>
        <taxon>metagenomes</taxon>
        <taxon>ecological metagenomes</taxon>
    </lineage>
</organism>
<evidence type="ECO:0000256" key="1">
    <source>
        <dbReference type="ARBA" id="ARBA00004141"/>
    </source>
</evidence>
<dbReference type="PIRSF" id="PIRSF006060">
    <property type="entry name" value="AA_transporter"/>
    <property type="match status" value="1"/>
</dbReference>
<dbReference type="GO" id="GO:0016020">
    <property type="term" value="C:membrane"/>
    <property type="evidence" value="ECO:0007669"/>
    <property type="project" value="UniProtKB-SubCell"/>
</dbReference>
<dbReference type="EMBL" id="UOGL01000333">
    <property type="protein sequence ID" value="VAX39464.1"/>
    <property type="molecule type" value="Genomic_DNA"/>
</dbReference>
<proteinExistence type="predicted"/>
<accession>A0A3B1DTN0</accession>
<name>A0A3B1DTN0_9ZZZZ</name>
<comment type="subcellular location">
    <subcellularLocation>
        <location evidence="1">Membrane</location>
        <topology evidence="1">Multi-pass membrane protein</topology>
    </subcellularLocation>
</comment>
<dbReference type="Pfam" id="PF13520">
    <property type="entry name" value="AA_permease_2"/>
    <property type="match status" value="1"/>
</dbReference>
<feature type="transmembrane region" description="Helical" evidence="5">
    <location>
        <begin position="319"/>
        <end position="339"/>
    </location>
</feature>
<evidence type="ECO:0000256" key="5">
    <source>
        <dbReference type="SAM" id="Phobius"/>
    </source>
</evidence>
<feature type="transmembrane region" description="Helical" evidence="5">
    <location>
        <begin position="378"/>
        <end position="398"/>
    </location>
</feature>
<dbReference type="PANTHER" id="PTHR11785:SF512">
    <property type="entry name" value="SOBREMESA, ISOFORM B"/>
    <property type="match status" value="1"/>
</dbReference>
<dbReference type="Gene3D" id="1.20.1740.10">
    <property type="entry name" value="Amino acid/polyamine transporter I"/>
    <property type="match status" value="1"/>
</dbReference>
<dbReference type="AlphaFoldDB" id="A0A3B1DTN0"/>
<protein>
    <recommendedName>
        <fullName evidence="7">Amino acid permease</fullName>
    </recommendedName>
</protein>
<dbReference type="InterPro" id="IPR050598">
    <property type="entry name" value="AminoAcid_Transporter"/>
</dbReference>
<dbReference type="InterPro" id="IPR002293">
    <property type="entry name" value="AA/rel_permease1"/>
</dbReference>
<evidence type="ECO:0008006" key="7">
    <source>
        <dbReference type="Google" id="ProtNLM"/>
    </source>
</evidence>
<evidence type="ECO:0000256" key="4">
    <source>
        <dbReference type="ARBA" id="ARBA00023136"/>
    </source>
</evidence>
<feature type="transmembrane region" description="Helical" evidence="5">
    <location>
        <begin position="113"/>
        <end position="132"/>
    </location>
</feature>
<evidence type="ECO:0000313" key="6">
    <source>
        <dbReference type="EMBL" id="VAX39464.1"/>
    </source>
</evidence>
<keyword evidence="3 5" id="KW-1133">Transmembrane helix</keyword>
<dbReference type="PANTHER" id="PTHR11785">
    <property type="entry name" value="AMINO ACID TRANSPORTER"/>
    <property type="match status" value="1"/>
</dbReference>